<evidence type="ECO:0000256" key="1">
    <source>
        <dbReference type="ARBA" id="ARBA00022723"/>
    </source>
</evidence>
<evidence type="ECO:0000256" key="3">
    <source>
        <dbReference type="SAM" id="MobiDB-lite"/>
    </source>
</evidence>
<feature type="region of interest" description="Disordered" evidence="3">
    <location>
        <begin position="191"/>
        <end position="211"/>
    </location>
</feature>
<gene>
    <name evidence="5" type="ORF">TraAM80_04877</name>
</gene>
<dbReference type="Pfam" id="PF00233">
    <property type="entry name" value="PDEase_I"/>
    <property type="match status" value="1"/>
</dbReference>
<proteinExistence type="predicted"/>
<dbReference type="RefSeq" id="XP_029238266.1">
    <property type="nucleotide sequence ID" value="XM_029381785.1"/>
</dbReference>
<dbReference type="VEuPathDB" id="TriTrypDB:TRSC58_02825"/>
<dbReference type="OrthoDB" id="546632at2759"/>
<dbReference type="GO" id="GO:0007165">
    <property type="term" value="P:signal transduction"/>
    <property type="evidence" value="ECO:0007669"/>
    <property type="project" value="InterPro"/>
</dbReference>
<feature type="domain" description="PDEase" evidence="4">
    <location>
        <begin position="287"/>
        <end position="562"/>
    </location>
</feature>
<dbReference type="AlphaFoldDB" id="A0A422NGZ4"/>
<sequence length="757" mass="84562">MKTHLSHVPVNRPEVTPKERLMARFIAQLRRRLAESTTLDEFRAWVGEHAEALEASVLEARPRQRVDTFQDIFATPTTPGSISENGDEGIESATYWGYGEQGNTFASYPSLTELVCVDSPSSNAKTYKNSSRMTVASEFTPVASLKREKSLLMHSAGSINYCEDTKTDKDVTSVLQLSSLWAPSVFQRGASKLPGRGKQGRDCETNPLESGDSCGSINQSFSLLAESIYSSAGMTHRPGAPPLPKDMSILDLSNQGELGEGMPAFSLDGRFPNQGPIFSRSNSRHSPVLRPVAQVREALRTLGVPFLENVESSNVDVLQYEEIYGVNAYVYTCLNILLRYNFSVQLGFHLGRLLCYYNTAAKYIFWRNPFHSICHATDIVLAAHQFLQQPYVAENFSDEELFSFLFASTVMKLGHVGMSNAFLISIHHPYAAFHGFLSPQQSISIALGFALLDAPECHFPTFAAAQEGTDNYMPSLWTPAKEIEFQEMTSRLIIPTDERDHQMLLTQLQQVLQEGAGNVVRESHLMIILQNVLHAADFCYVFRSPPVYRATAARAVAEIYQQEQTRLWFQGNGVIRWPWHEVNFGTGEEGLTPQTNNNTLEGSPISIEDTLIFKNDSHQMKAPLSSFDVPGGITFSDASIKSSAGSFCGVSGFSSLYHAKVLQLTVLEAVFLPFIFTLSPFVPDYWLTNAQSNLVWLDDFHPDVFEADVMRVLRNPEFGGPRLRSAGPCGFERRVVRRILDPLFRHRKEELKKWTGS</sequence>
<protein>
    <submittedName>
        <fullName evidence="5">cAMP specific 3,5 cyclic phosphodiesterase</fullName>
        <ecNumber evidence="5">3.1.4.17</ecNumber>
    </submittedName>
</protein>
<keyword evidence="2 5" id="KW-0378">Hydrolase</keyword>
<dbReference type="InterPro" id="IPR002073">
    <property type="entry name" value="PDEase_catalytic_dom"/>
</dbReference>
<reference evidence="5 6" key="1">
    <citation type="journal article" date="2018" name="BMC Genomics">
        <title>Genomic comparison of Trypanosoma conorhini and Trypanosoma rangeli to Trypanosoma cruzi strains of high and low virulence.</title>
        <authorList>
            <person name="Bradwell K.R."/>
            <person name="Koparde V.N."/>
            <person name="Matveyev A.V."/>
            <person name="Serrano M.G."/>
            <person name="Alves J.M."/>
            <person name="Parikh H."/>
            <person name="Huang B."/>
            <person name="Lee V."/>
            <person name="Espinosa-Alvarez O."/>
            <person name="Ortiz P.A."/>
            <person name="Costa-Martins A.G."/>
            <person name="Teixeira M.M."/>
            <person name="Buck G.A."/>
        </authorList>
    </citation>
    <scope>NUCLEOTIDE SEQUENCE [LARGE SCALE GENOMIC DNA]</scope>
    <source>
        <strain evidence="5 6">AM80</strain>
    </source>
</reference>
<dbReference type="PROSITE" id="PS51845">
    <property type="entry name" value="PDEASE_I_2"/>
    <property type="match status" value="1"/>
</dbReference>
<dbReference type="PANTHER" id="PTHR11347">
    <property type="entry name" value="CYCLIC NUCLEOTIDE PHOSPHODIESTERASE"/>
    <property type="match status" value="1"/>
</dbReference>
<dbReference type="Gene3D" id="1.10.1300.10">
    <property type="entry name" value="3'5'-cyclic nucleotide phosphodiesterase, catalytic domain"/>
    <property type="match status" value="1"/>
</dbReference>
<dbReference type="GeneID" id="40328810"/>
<dbReference type="InterPro" id="IPR036971">
    <property type="entry name" value="PDEase_catalytic_dom_sf"/>
</dbReference>
<keyword evidence="1" id="KW-0479">Metal-binding</keyword>
<dbReference type="EMBL" id="MKGL01000154">
    <property type="protein sequence ID" value="RNF04736.1"/>
    <property type="molecule type" value="Genomic_DNA"/>
</dbReference>
<dbReference type="GO" id="GO:0004114">
    <property type="term" value="F:3',5'-cyclic-nucleotide phosphodiesterase activity"/>
    <property type="evidence" value="ECO:0007669"/>
    <property type="project" value="UniProtKB-EC"/>
</dbReference>
<dbReference type="EC" id="3.1.4.17" evidence="5"/>
<evidence type="ECO:0000259" key="4">
    <source>
        <dbReference type="PROSITE" id="PS51845"/>
    </source>
</evidence>
<evidence type="ECO:0000313" key="6">
    <source>
        <dbReference type="Proteomes" id="UP000283634"/>
    </source>
</evidence>
<accession>A0A422NGZ4</accession>
<dbReference type="Proteomes" id="UP000283634">
    <property type="component" value="Unassembled WGS sequence"/>
</dbReference>
<dbReference type="SUPFAM" id="SSF109604">
    <property type="entry name" value="HD-domain/PDEase-like"/>
    <property type="match status" value="1"/>
</dbReference>
<dbReference type="GO" id="GO:0046872">
    <property type="term" value="F:metal ion binding"/>
    <property type="evidence" value="ECO:0007669"/>
    <property type="project" value="UniProtKB-KW"/>
</dbReference>
<keyword evidence="6" id="KW-1185">Reference proteome</keyword>
<name>A0A422NGZ4_TRYRA</name>
<evidence type="ECO:0000256" key="2">
    <source>
        <dbReference type="ARBA" id="ARBA00022801"/>
    </source>
</evidence>
<evidence type="ECO:0000313" key="5">
    <source>
        <dbReference type="EMBL" id="RNF04736.1"/>
    </source>
</evidence>
<organism evidence="5 6">
    <name type="scientific">Trypanosoma rangeli</name>
    <dbReference type="NCBI Taxonomy" id="5698"/>
    <lineage>
        <taxon>Eukaryota</taxon>
        <taxon>Discoba</taxon>
        <taxon>Euglenozoa</taxon>
        <taxon>Kinetoplastea</taxon>
        <taxon>Metakinetoplastina</taxon>
        <taxon>Trypanosomatida</taxon>
        <taxon>Trypanosomatidae</taxon>
        <taxon>Trypanosoma</taxon>
        <taxon>Herpetosoma</taxon>
    </lineage>
</organism>
<comment type="caution">
    <text evidence="5">The sequence shown here is derived from an EMBL/GenBank/DDBJ whole genome shotgun (WGS) entry which is preliminary data.</text>
</comment>
<dbReference type="OMA" id="ICHATDI"/>